<gene>
    <name evidence="2" type="ORF">DCAF_LOCUS13605</name>
</gene>
<dbReference type="EMBL" id="CAWUPB010001120">
    <property type="protein sequence ID" value="CAK7338557.1"/>
    <property type="molecule type" value="Genomic_DNA"/>
</dbReference>
<feature type="domain" description="Nodulin-like" evidence="1">
    <location>
        <begin position="17"/>
        <end position="51"/>
    </location>
</feature>
<reference evidence="2 3" key="1">
    <citation type="submission" date="2024-01" db="EMBL/GenBank/DDBJ databases">
        <authorList>
            <person name="Waweru B."/>
        </authorList>
    </citation>
    <scope>NUCLEOTIDE SEQUENCE [LARGE SCALE GENOMIC DNA]</scope>
</reference>
<organism evidence="2 3">
    <name type="scientific">Dovyalis caffra</name>
    <dbReference type="NCBI Taxonomy" id="77055"/>
    <lineage>
        <taxon>Eukaryota</taxon>
        <taxon>Viridiplantae</taxon>
        <taxon>Streptophyta</taxon>
        <taxon>Embryophyta</taxon>
        <taxon>Tracheophyta</taxon>
        <taxon>Spermatophyta</taxon>
        <taxon>Magnoliopsida</taxon>
        <taxon>eudicotyledons</taxon>
        <taxon>Gunneridae</taxon>
        <taxon>Pentapetalae</taxon>
        <taxon>rosids</taxon>
        <taxon>fabids</taxon>
        <taxon>Malpighiales</taxon>
        <taxon>Salicaceae</taxon>
        <taxon>Flacourtieae</taxon>
        <taxon>Dovyalis</taxon>
    </lineage>
</organism>
<dbReference type="Proteomes" id="UP001314170">
    <property type="component" value="Unassembled WGS sequence"/>
</dbReference>
<sequence>ELVSQPETVLFYPSQKVAEQRQLTIIGVANDAGENVGLIPGIACNKFPPWMNYASQIITLFPERVLEMPDFD</sequence>
<evidence type="ECO:0000313" key="3">
    <source>
        <dbReference type="Proteomes" id="UP001314170"/>
    </source>
</evidence>
<dbReference type="AlphaFoldDB" id="A0AAV1RQH3"/>
<feature type="non-terminal residue" evidence="2">
    <location>
        <position position="1"/>
    </location>
</feature>
<protein>
    <recommendedName>
        <fullName evidence="1">Nodulin-like domain-containing protein</fullName>
    </recommendedName>
</protein>
<accession>A0AAV1RQH3</accession>
<keyword evidence="3" id="KW-1185">Reference proteome</keyword>
<evidence type="ECO:0000313" key="2">
    <source>
        <dbReference type="EMBL" id="CAK7338557.1"/>
    </source>
</evidence>
<comment type="caution">
    <text evidence="2">The sequence shown here is derived from an EMBL/GenBank/DDBJ whole genome shotgun (WGS) entry which is preliminary data.</text>
</comment>
<evidence type="ECO:0000259" key="1">
    <source>
        <dbReference type="Pfam" id="PF06813"/>
    </source>
</evidence>
<feature type="non-terminal residue" evidence="2">
    <location>
        <position position="72"/>
    </location>
</feature>
<proteinExistence type="predicted"/>
<dbReference type="InterPro" id="IPR010658">
    <property type="entry name" value="Nodulin-like"/>
</dbReference>
<name>A0AAV1RQH3_9ROSI</name>
<dbReference type="Pfam" id="PF06813">
    <property type="entry name" value="Nodulin-like"/>
    <property type="match status" value="1"/>
</dbReference>